<feature type="transmembrane region" description="Helical" evidence="5">
    <location>
        <begin position="76"/>
        <end position="94"/>
    </location>
</feature>
<feature type="transmembrane region" description="Helical" evidence="5">
    <location>
        <begin position="169"/>
        <end position="189"/>
    </location>
</feature>
<dbReference type="PANTHER" id="PTHR37422">
    <property type="entry name" value="TEICHURONIC ACID BIOSYNTHESIS PROTEIN TUAE"/>
    <property type="match status" value="1"/>
</dbReference>
<evidence type="ECO:0000259" key="7">
    <source>
        <dbReference type="Pfam" id="PF19358"/>
    </source>
</evidence>
<dbReference type="InterPro" id="IPR017528">
    <property type="entry name" value="CHP03097O-antigen_lig-rel"/>
</dbReference>
<feature type="transmembrane region" description="Helical" evidence="5">
    <location>
        <begin position="210"/>
        <end position="230"/>
    </location>
</feature>
<keyword evidence="2 5" id="KW-0812">Transmembrane</keyword>
<comment type="subcellular location">
    <subcellularLocation>
        <location evidence="1">Membrane</location>
        <topology evidence="1">Multi-pass membrane protein</topology>
    </subcellularLocation>
</comment>
<accession>A0A972J7G0</accession>
<feature type="transmembrane region" description="Helical" evidence="5">
    <location>
        <begin position="100"/>
        <end position="121"/>
    </location>
</feature>
<dbReference type="Proteomes" id="UP000599523">
    <property type="component" value="Unassembled WGS sequence"/>
</dbReference>
<name>A0A972J7G0_9RHOO</name>
<dbReference type="EMBL" id="WTVM01000008">
    <property type="protein sequence ID" value="NMG01809.1"/>
    <property type="molecule type" value="Genomic_DNA"/>
</dbReference>
<feature type="transmembrane region" description="Helical" evidence="5">
    <location>
        <begin position="128"/>
        <end position="149"/>
    </location>
</feature>
<gene>
    <name evidence="8" type="ORF">GPA21_02315</name>
</gene>
<protein>
    <submittedName>
        <fullName evidence="8">O-glycosylation ligase, exosortase A system-associated</fullName>
    </submittedName>
</protein>
<dbReference type="PANTHER" id="PTHR37422:SF13">
    <property type="entry name" value="LIPOPOLYSACCHARIDE BIOSYNTHESIS PROTEIN PA4999-RELATED"/>
    <property type="match status" value="1"/>
</dbReference>
<dbReference type="NCBIfam" id="TIGR03097">
    <property type="entry name" value="PEP_O_lig_1"/>
    <property type="match status" value="1"/>
</dbReference>
<evidence type="ECO:0000256" key="5">
    <source>
        <dbReference type="SAM" id="Phobius"/>
    </source>
</evidence>
<evidence type="ECO:0000259" key="6">
    <source>
        <dbReference type="Pfam" id="PF04932"/>
    </source>
</evidence>
<feature type="transmembrane region" description="Helical" evidence="5">
    <location>
        <begin position="250"/>
        <end position="267"/>
    </location>
</feature>
<dbReference type="AlphaFoldDB" id="A0A972J7G0"/>
<keyword evidence="3 5" id="KW-1133">Transmembrane helix</keyword>
<feature type="domain" description="O-antigen ligase-related" evidence="6">
    <location>
        <begin position="214"/>
        <end position="357"/>
    </location>
</feature>
<dbReference type="Pfam" id="PF04932">
    <property type="entry name" value="Wzy_C"/>
    <property type="match status" value="1"/>
</dbReference>
<dbReference type="Pfam" id="PF19358">
    <property type="entry name" value="DUF5935"/>
    <property type="match status" value="1"/>
</dbReference>
<dbReference type="GO" id="GO:0016874">
    <property type="term" value="F:ligase activity"/>
    <property type="evidence" value="ECO:0007669"/>
    <property type="project" value="UniProtKB-KW"/>
</dbReference>
<feature type="transmembrane region" description="Helical" evidence="5">
    <location>
        <begin position="349"/>
        <end position="367"/>
    </location>
</feature>
<reference evidence="8" key="1">
    <citation type="submission" date="2019-12" db="EMBL/GenBank/DDBJ databases">
        <title>Comparative genomics gives insights into the taxonomy of the Azoarcus-Aromatoleum group and reveals separate origins of nif in the plant-associated Azoarcus and non-plant-associated Aromatoleum sub-groups.</title>
        <authorList>
            <person name="Lafos M."/>
            <person name="Maluk M."/>
            <person name="Batista M."/>
            <person name="Junghare M."/>
            <person name="Carmona M."/>
            <person name="Faoro H."/>
            <person name="Cruz L.M."/>
            <person name="Battistoni F."/>
            <person name="De Souza E."/>
            <person name="Pedrosa F."/>
            <person name="Chen W.-M."/>
            <person name="Poole P.S."/>
            <person name="Dixon R.A."/>
            <person name="James E.K."/>
        </authorList>
    </citation>
    <scope>NUCLEOTIDE SEQUENCE</scope>
    <source>
        <strain evidence="8">NSC3</strain>
    </source>
</reference>
<feature type="domain" description="DUF5935" evidence="7">
    <location>
        <begin position="1"/>
        <end position="187"/>
    </location>
</feature>
<keyword evidence="8" id="KW-0436">Ligase</keyword>
<dbReference type="InterPro" id="IPR051533">
    <property type="entry name" value="WaaL-like"/>
</dbReference>
<keyword evidence="4 5" id="KW-0472">Membrane</keyword>
<evidence type="ECO:0000256" key="4">
    <source>
        <dbReference type="ARBA" id="ARBA00023136"/>
    </source>
</evidence>
<feature type="transmembrane region" description="Helical" evidence="5">
    <location>
        <begin position="43"/>
        <end position="64"/>
    </location>
</feature>
<organism evidence="8 9">
    <name type="scientific">Azoarcus taiwanensis</name>
    <dbReference type="NCBI Taxonomy" id="666964"/>
    <lineage>
        <taxon>Bacteria</taxon>
        <taxon>Pseudomonadati</taxon>
        <taxon>Pseudomonadota</taxon>
        <taxon>Betaproteobacteria</taxon>
        <taxon>Rhodocyclales</taxon>
        <taxon>Zoogloeaceae</taxon>
        <taxon>Azoarcus</taxon>
    </lineage>
</organism>
<evidence type="ECO:0000256" key="1">
    <source>
        <dbReference type="ARBA" id="ARBA00004141"/>
    </source>
</evidence>
<dbReference type="InterPro" id="IPR007016">
    <property type="entry name" value="O-antigen_ligase-rel_domated"/>
</dbReference>
<dbReference type="GO" id="GO:0016020">
    <property type="term" value="C:membrane"/>
    <property type="evidence" value="ECO:0007669"/>
    <property type="project" value="UniProtKB-SubCell"/>
</dbReference>
<evidence type="ECO:0000256" key="3">
    <source>
        <dbReference type="ARBA" id="ARBA00022989"/>
    </source>
</evidence>
<evidence type="ECO:0000256" key="2">
    <source>
        <dbReference type="ARBA" id="ARBA00022692"/>
    </source>
</evidence>
<evidence type="ECO:0000313" key="8">
    <source>
        <dbReference type="EMBL" id="NMG01809.1"/>
    </source>
</evidence>
<dbReference type="RefSeq" id="WP_168986603.1">
    <property type="nucleotide sequence ID" value="NZ_CAWPHM010000319.1"/>
</dbReference>
<feature type="transmembrane region" description="Helical" evidence="5">
    <location>
        <begin position="387"/>
        <end position="420"/>
    </location>
</feature>
<comment type="caution">
    <text evidence="8">The sequence shown here is derived from an EMBL/GenBank/DDBJ whole genome shotgun (WGS) entry which is preliminary data.</text>
</comment>
<sequence>MRDLLLFGIIVGLIPFILRRPWLGVVAWFWIGLMVPQAHTWGFMRTFPLAMLIGGVTLAALVVNRDRRNLPMTREMVMMFVLAAYMTMTTYFAVYRSGAWAQWESVMKILLMTFVTPMLIFGPRRIVWVILVTVVSLGFYGFKGGLFTISTGGSYMVLGPPRSFISGNTYIGLAMVMVLPLILVTARFFNERWFDLGWPLKQSWYKGIGLGFYAMFWLTGLAIIATYSRGAWLGLLAVAPFVFLRMRRKWAIVAAAVLALGVVGIAAPDRMVERWQTIGGYEEDTSAMQRIQSWGANWNMAVERPLTGMGFRNVEMGYAWWISYANFEGYWRHALSPHSIYFQMLGQHGFGGLFVFLTLIAFTWLTLGRIKRQAKKADQKWLSEYAWAIQIAFIGYLVSGAFLDVAYFNLVYAFIALAIIMRRELDETAAFSPAQYRPVSLPAGTQAIGAGARTQGVAAVGGMHVRRD</sequence>
<dbReference type="InterPro" id="IPR045979">
    <property type="entry name" value="DUF5935"/>
</dbReference>
<proteinExistence type="predicted"/>
<keyword evidence="9" id="KW-1185">Reference proteome</keyword>
<evidence type="ECO:0000313" key="9">
    <source>
        <dbReference type="Proteomes" id="UP000599523"/>
    </source>
</evidence>